<evidence type="ECO:0000313" key="1">
    <source>
        <dbReference type="EMBL" id="MPN59680.1"/>
    </source>
</evidence>
<dbReference type="AlphaFoldDB" id="A0A645J964"/>
<gene>
    <name evidence="1" type="ORF">SDC9_207402</name>
</gene>
<comment type="caution">
    <text evidence="1">The sequence shown here is derived from an EMBL/GenBank/DDBJ whole genome shotgun (WGS) entry which is preliminary data.</text>
</comment>
<accession>A0A645J964</accession>
<protein>
    <submittedName>
        <fullName evidence="1">Uncharacterized protein</fullName>
    </submittedName>
</protein>
<reference evidence="1" key="1">
    <citation type="submission" date="2019-08" db="EMBL/GenBank/DDBJ databases">
        <authorList>
            <person name="Kucharzyk K."/>
            <person name="Murdoch R.W."/>
            <person name="Higgins S."/>
            <person name="Loffler F."/>
        </authorList>
    </citation>
    <scope>NUCLEOTIDE SEQUENCE</scope>
</reference>
<sequence>MGIPCGCQAVDKIFKQPAHIAEINRRSKNDQIRVFGSFDNVFKIVFNPATRGIGPTVVTSPTALNALFGQIHRDHFNRLSDFFDKSREHHAARTVFSSWAAVD</sequence>
<name>A0A645J964_9ZZZZ</name>
<dbReference type="EMBL" id="VSSQ01133966">
    <property type="protein sequence ID" value="MPN59680.1"/>
    <property type="molecule type" value="Genomic_DNA"/>
</dbReference>
<proteinExistence type="predicted"/>
<organism evidence="1">
    <name type="scientific">bioreactor metagenome</name>
    <dbReference type="NCBI Taxonomy" id="1076179"/>
    <lineage>
        <taxon>unclassified sequences</taxon>
        <taxon>metagenomes</taxon>
        <taxon>ecological metagenomes</taxon>
    </lineage>
</organism>